<dbReference type="SUPFAM" id="SSF50129">
    <property type="entry name" value="GroES-like"/>
    <property type="match status" value="1"/>
</dbReference>
<name>A0A269YNU9_9LACO</name>
<dbReference type="AlphaFoldDB" id="A0A269YNU9"/>
<dbReference type="Proteomes" id="UP000216802">
    <property type="component" value="Unassembled WGS sequence"/>
</dbReference>
<comment type="caution">
    <text evidence="2">The sequence shown here is derived from an EMBL/GenBank/DDBJ whole genome shotgun (WGS) entry which is preliminary data.</text>
</comment>
<dbReference type="Gene3D" id="3.40.50.720">
    <property type="entry name" value="NAD(P)-binding Rossmann-like Domain"/>
    <property type="match status" value="1"/>
</dbReference>
<organism evidence="2 3">
    <name type="scientific">Lentilactobacillus parakefiri</name>
    <dbReference type="NCBI Taxonomy" id="152332"/>
    <lineage>
        <taxon>Bacteria</taxon>
        <taxon>Bacillati</taxon>
        <taxon>Bacillota</taxon>
        <taxon>Bacilli</taxon>
        <taxon>Lactobacillales</taxon>
        <taxon>Lactobacillaceae</taxon>
        <taxon>Lentilactobacillus</taxon>
    </lineage>
</organism>
<sequence length="337" mass="37254">MEDIMKAAQITKYAKDFTVQVNDIPVPTINDDEVLVKVKVAAVNPLEMLIGTGSVKFVQDYSFPLTMGNELTGVVEKVVKNVDDFKVGDEIYSRLPLSKIGAFAEYAAINHNAIAPLPKNLDMVTGAAAALTGLTAYQGLHEELATKSGETVFIPGGSGSFWQMAIPIAKDMGLKVIVSGNADARDRTLAIGADQYLSYETENYWEIINDVDYVIDTLGPKEFDRELSVIKPGGRLLSLRVGPNKRFAVDHNYPTWKRLLFTMVGRKYDKAAVEKNVEYHFIFVRSDGRQLRELTRIIENNNIVPAVDPTDFTIDDISKALDLVANGHPKGKVVIKF</sequence>
<protein>
    <submittedName>
        <fullName evidence="2">Oxidoreductase</fullName>
    </submittedName>
</protein>
<evidence type="ECO:0000313" key="3">
    <source>
        <dbReference type="Proteomes" id="UP000216802"/>
    </source>
</evidence>
<dbReference type="EMBL" id="NCXI01000007">
    <property type="protein sequence ID" value="PAK87235.1"/>
    <property type="molecule type" value="Genomic_DNA"/>
</dbReference>
<proteinExistence type="predicted"/>
<feature type="domain" description="Enoyl reductase (ER)" evidence="1">
    <location>
        <begin position="16"/>
        <end position="335"/>
    </location>
</feature>
<accession>A0A269YNU9</accession>
<gene>
    <name evidence="2" type="ORF">B8W98_01825</name>
</gene>
<evidence type="ECO:0000259" key="1">
    <source>
        <dbReference type="SMART" id="SM00829"/>
    </source>
</evidence>
<dbReference type="Pfam" id="PF08240">
    <property type="entry name" value="ADH_N"/>
    <property type="match status" value="1"/>
</dbReference>
<dbReference type="Gene3D" id="3.90.180.10">
    <property type="entry name" value="Medium-chain alcohol dehydrogenases, catalytic domain"/>
    <property type="match status" value="1"/>
</dbReference>
<dbReference type="InterPro" id="IPR020843">
    <property type="entry name" value="ER"/>
</dbReference>
<dbReference type="InterPro" id="IPR011032">
    <property type="entry name" value="GroES-like_sf"/>
</dbReference>
<dbReference type="PANTHER" id="PTHR43482:SF1">
    <property type="entry name" value="PROTEIN AST1-RELATED"/>
    <property type="match status" value="1"/>
</dbReference>
<dbReference type="PANTHER" id="PTHR43482">
    <property type="entry name" value="PROTEIN AST1-RELATED"/>
    <property type="match status" value="1"/>
</dbReference>
<dbReference type="CDD" id="cd05289">
    <property type="entry name" value="MDR_like_2"/>
    <property type="match status" value="1"/>
</dbReference>
<reference evidence="2 3" key="1">
    <citation type="submission" date="2017-04" db="EMBL/GenBank/DDBJ databases">
        <title>Kefir bacterial isolates.</title>
        <authorList>
            <person name="Kim Y."/>
            <person name="Blasche S."/>
            <person name="Patil K.R."/>
        </authorList>
    </citation>
    <scope>NUCLEOTIDE SEQUENCE [LARGE SCALE GENOMIC DNA]</scope>
    <source>
        <strain evidence="2 3">OG2</strain>
    </source>
</reference>
<dbReference type="InterPro" id="IPR013154">
    <property type="entry name" value="ADH-like_N"/>
</dbReference>
<dbReference type="SMART" id="SM00829">
    <property type="entry name" value="PKS_ER"/>
    <property type="match status" value="1"/>
</dbReference>
<dbReference type="InterPro" id="IPR052585">
    <property type="entry name" value="Lipid_raft_assoc_Zn_ADH"/>
</dbReference>
<dbReference type="InterPro" id="IPR036291">
    <property type="entry name" value="NAD(P)-bd_dom_sf"/>
</dbReference>
<dbReference type="Pfam" id="PF13602">
    <property type="entry name" value="ADH_zinc_N_2"/>
    <property type="match status" value="1"/>
</dbReference>
<evidence type="ECO:0000313" key="2">
    <source>
        <dbReference type="EMBL" id="PAK87235.1"/>
    </source>
</evidence>
<dbReference type="SUPFAM" id="SSF51735">
    <property type="entry name" value="NAD(P)-binding Rossmann-fold domains"/>
    <property type="match status" value="1"/>
</dbReference>
<dbReference type="GO" id="GO:0016491">
    <property type="term" value="F:oxidoreductase activity"/>
    <property type="evidence" value="ECO:0007669"/>
    <property type="project" value="InterPro"/>
</dbReference>